<sequence>MLMIRAIIRPEREKQTVEALANAGFISLTKMYVFGRGRQKGIQVGPIVYDELPKVQLMLVVQDEEADKAVKIIENTARTGNIGDGKIFVSPVEEVYTIRTGSKGL</sequence>
<dbReference type="SMART" id="SM00938">
    <property type="entry name" value="P-II"/>
    <property type="match status" value="1"/>
</dbReference>
<dbReference type="RefSeq" id="WP_078665327.1">
    <property type="nucleotide sequence ID" value="NZ_FUXM01000011.1"/>
</dbReference>
<dbReference type="SUPFAM" id="SSF54913">
    <property type="entry name" value="GlnB-like"/>
    <property type="match status" value="1"/>
</dbReference>
<dbReference type="AlphaFoldDB" id="A0A1T4PEL6"/>
<keyword evidence="2" id="KW-0805">Transcription regulation</keyword>
<dbReference type="InterPro" id="IPR011322">
    <property type="entry name" value="N-reg_PII-like_a/b"/>
</dbReference>
<dbReference type="PANTHER" id="PTHR30115:SF13">
    <property type="entry name" value="PII-LIKE PROTEIN GLNBI"/>
    <property type="match status" value="1"/>
</dbReference>
<reference evidence="7" key="1">
    <citation type="submission" date="2017-02" db="EMBL/GenBank/DDBJ databases">
        <authorList>
            <person name="Varghese N."/>
            <person name="Submissions S."/>
        </authorList>
    </citation>
    <scope>NUCLEOTIDE SEQUENCE [LARGE SCALE GENOMIC DNA]</scope>
    <source>
        <strain evidence="7">DSM 16521</strain>
    </source>
</reference>
<dbReference type="InterPro" id="IPR002187">
    <property type="entry name" value="N-reg_PII"/>
</dbReference>
<dbReference type="PROSITE" id="PS51343">
    <property type="entry name" value="PII_GLNB_DOM"/>
    <property type="match status" value="1"/>
</dbReference>
<proteinExistence type="inferred from homology"/>
<dbReference type="PANTHER" id="PTHR30115">
    <property type="entry name" value="NITROGEN REGULATORY PROTEIN P-II"/>
    <property type="match status" value="1"/>
</dbReference>
<keyword evidence="3" id="KW-0804">Transcription</keyword>
<dbReference type="GO" id="GO:0005829">
    <property type="term" value="C:cytosol"/>
    <property type="evidence" value="ECO:0007669"/>
    <property type="project" value="TreeGrafter"/>
</dbReference>
<name>A0A1T4PEL6_9FIRM</name>
<evidence type="ECO:0000256" key="1">
    <source>
        <dbReference type="ARBA" id="ARBA00002440"/>
    </source>
</evidence>
<evidence type="ECO:0000313" key="6">
    <source>
        <dbReference type="EMBL" id="SJZ90015.1"/>
    </source>
</evidence>
<evidence type="ECO:0000256" key="2">
    <source>
        <dbReference type="ARBA" id="ARBA00023015"/>
    </source>
</evidence>
<protein>
    <submittedName>
        <fullName evidence="6">Nitrogen regulatory protein P-II family</fullName>
    </submittedName>
</protein>
<dbReference type="EMBL" id="FUXM01000011">
    <property type="protein sequence ID" value="SJZ90015.1"/>
    <property type="molecule type" value="Genomic_DNA"/>
</dbReference>
<evidence type="ECO:0000256" key="5">
    <source>
        <dbReference type="RuleBase" id="RU003936"/>
    </source>
</evidence>
<dbReference type="Pfam" id="PF00543">
    <property type="entry name" value="P-II"/>
    <property type="match status" value="1"/>
</dbReference>
<comment type="similarity">
    <text evidence="5">Belongs to the P(II) protein family.</text>
</comment>
<evidence type="ECO:0000256" key="3">
    <source>
        <dbReference type="ARBA" id="ARBA00023163"/>
    </source>
</evidence>
<dbReference type="GO" id="GO:0006808">
    <property type="term" value="P:regulation of nitrogen utilization"/>
    <property type="evidence" value="ECO:0007669"/>
    <property type="project" value="InterPro"/>
</dbReference>
<keyword evidence="4" id="KW-0535">Nitrogen fixation</keyword>
<dbReference type="OrthoDB" id="9802729at2"/>
<keyword evidence="7" id="KW-1185">Reference proteome</keyword>
<dbReference type="InterPro" id="IPR015867">
    <property type="entry name" value="N-reg_PII/ATP_PRibTrfase_C"/>
</dbReference>
<dbReference type="Gene3D" id="3.30.70.120">
    <property type="match status" value="1"/>
</dbReference>
<accession>A0A1T4PEL6</accession>
<dbReference type="Proteomes" id="UP000189933">
    <property type="component" value="Unassembled WGS sequence"/>
</dbReference>
<comment type="function">
    <text evidence="1">Could be involved in the regulation of nitrogen fixation.</text>
</comment>
<dbReference type="PROSITE" id="PS00638">
    <property type="entry name" value="PII_GLNB_CTER"/>
    <property type="match status" value="1"/>
</dbReference>
<organism evidence="6 7">
    <name type="scientific">Carboxydocella sporoproducens DSM 16521</name>
    <dbReference type="NCBI Taxonomy" id="1121270"/>
    <lineage>
        <taxon>Bacteria</taxon>
        <taxon>Bacillati</taxon>
        <taxon>Bacillota</taxon>
        <taxon>Clostridia</taxon>
        <taxon>Eubacteriales</taxon>
        <taxon>Clostridiales Family XVI. Incertae Sedis</taxon>
        <taxon>Carboxydocella</taxon>
    </lineage>
</organism>
<gene>
    <name evidence="6" type="ORF">SAMN02745885_01247</name>
</gene>
<dbReference type="GO" id="GO:0005524">
    <property type="term" value="F:ATP binding"/>
    <property type="evidence" value="ECO:0007669"/>
    <property type="project" value="TreeGrafter"/>
</dbReference>
<dbReference type="InterPro" id="IPR017918">
    <property type="entry name" value="N-reg_PII_CS"/>
</dbReference>
<evidence type="ECO:0000256" key="4">
    <source>
        <dbReference type="ARBA" id="ARBA00023231"/>
    </source>
</evidence>
<dbReference type="PRINTS" id="PR00340">
    <property type="entry name" value="PIIGLNB"/>
</dbReference>
<dbReference type="GO" id="GO:0030234">
    <property type="term" value="F:enzyme regulator activity"/>
    <property type="evidence" value="ECO:0007669"/>
    <property type="project" value="InterPro"/>
</dbReference>
<evidence type="ECO:0000313" key="7">
    <source>
        <dbReference type="Proteomes" id="UP000189933"/>
    </source>
</evidence>